<dbReference type="PANTHER" id="PTHR35145:SF1">
    <property type="entry name" value="CYTOPLASMIC PROTEIN"/>
    <property type="match status" value="1"/>
</dbReference>
<gene>
    <name evidence="1" type="ORF">J2Z43_000608</name>
</gene>
<dbReference type="InterPro" id="IPR038056">
    <property type="entry name" value="YjbR-like_sf"/>
</dbReference>
<protein>
    <submittedName>
        <fullName evidence="1">DNA-binding protein (MmcQ/YjbR family)</fullName>
    </submittedName>
</protein>
<sequence>MIEKYNWITEKANSLKGSNITFKEEWDAHVFKIADKMYAFIGHDNEGRDILNIKGLPEANEELRTFYKGIIPGYYSNKVHWNSILLANDDAPENNVVLDLLQESYELVFSKLTKKVRAEIEGK</sequence>
<dbReference type="GO" id="GO:0003677">
    <property type="term" value="F:DNA binding"/>
    <property type="evidence" value="ECO:0007669"/>
    <property type="project" value="UniProtKB-KW"/>
</dbReference>
<dbReference type="Gene3D" id="3.90.1150.30">
    <property type="match status" value="1"/>
</dbReference>
<dbReference type="Proteomes" id="UP000767291">
    <property type="component" value="Unassembled WGS sequence"/>
</dbReference>
<dbReference type="RefSeq" id="WP_209455771.1">
    <property type="nucleotide sequence ID" value="NZ_BAAACS010000017.1"/>
</dbReference>
<keyword evidence="1" id="KW-0238">DNA-binding</keyword>
<dbReference type="Pfam" id="PF04237">
    <property type="entry name" value="YjbR"/>
    <property type="match status" value="1"/>
</dbReference>
<reference evidence="1 2" key="1">
    <citation type="submission" date="2021-03" db="EMBL/GenBank/DDBJ databases">
        <title>Genomic Encyclopedia of Type Strains, Phase IV (KMG-IV): sequencing the most valuable type-strain genomes for metagenomic binning, comparative biology and taxonomic classification.</title>
        <authorList>
            <person name="Goeker M."/>
        </authorList>
    </citation>
    <scope>NUCLEOTIDE SEQUENCE [LARGE SCALE GENOMIC DNA]</scope>
    <source>
        <strain evidence="1 2">DSM 1289</strain>
    </source>
</reference>
<accession>A0ABS4E8H2</accession>
<dbReference type="SUPFAM" id="SSF142906">
    <property type="entry name" value="YjbR-like"/>
    <property type="match status" value="1"/>
</dbReference>
<organism evidence="1 2">
    <name type="scientific">Metaclostridioides mangenotii</name>
    <dbReference type="NCBI Taxonomy" id="1540"/>
    <lineage>
        <taxon>Bacteria</taxon>
        <taxon>Bacillati</taxon>
        <taxon>Bacillota</taxon>
        <taxon>Clostridia</taxon>
        <taxon>Peptostreptococcales</taxon>
        <taxon>Peptostreptococcaceae</taxon>
        <taxon>Metaclostridioides</taxon>
    </lineage>
</organism>
<evidence type="ECO:0000313" key="1">
    <source>
        <dbReference type="EMBL" id="MBP1854218.1"/>
    </source>
</evidence>
<keyword evidence="2" id="KW-1185">Reference proteome</keyword>
<evidence type="ECO:0000313" key="2">
    <source>
        <dbReference type="Proteomes" id="UP000767291"/>
    </source>
</evidence>
<dbReference type="EMBL" id="JAGGJX010000001">
    <property type="protein sequence ID" value="MBP1854218.1"/>
    <property type="molecule type" value="Genomic_DNA"/>
</dbReference>
<name>A0ABS4E8H2_9FIRM</name>
<dbReference type="InterPro" id="IPR058532">
    <property type="entry name" value="YjbR/MT2646/Rv2570-like"/>
</dbReference>
<dbReference type="PANTHER" id="PTHR35145">
    <property type="entry name" value="CYTOPLASMIC PROTEIN-RELATED"/>
    <property type="match status" value="1"/>
</dbReference>
<proteinExistence type="predicted"/>
<dbReference type="InterPro" id="IPR007351">
    <property type="entry name" value="YjbR"/>
</dbReference>
<comment type="caution">
    <text evidence="1">The sequence shown here is derived from an EMBL/GenBank/DDBJ whole genome shotgun (WGS) entry which is preliminary data.</text>
</comment>